<keyword evidence="4" id="KW-1185">Reference proteome</keyword>
<dbReference type="AlphaFoldDB" id="A0A1E5T6H1"/>
<dbReference type="InterPro" id="IPR007822">
    <property type="entry name" value="LANC-like"/>
</dbReference>
<dbReference type="GO" id="GO:0005886">
    <property type="term" value="C:plasma membrane"/>
    <property type="evidence" value="ECO:0007669"/>
    <property type="project" value="TreeGrafter"/>
</dbReference>
<dbReference type="Proteomes" id="UP000095552">
    <property type="component" value="Unassembled WGS sequence"/>
</dbReference>
<evidence type="ECO:0000313" key="3">
    <source>
        <dbReference type="EMBL" id="OEK06897.1"/>
    </source>
</evidence>
<dbReference type="PRINTS" id="PR01955">
    <property type="entry name" value="LANCFRANKIA"/>
</dbReference>
<feature type="transmembrane region" description="Helical" evidence="2">
    <location>
        <begin position="28"/>
        <end position="45"/>
    </location>
</feature>
<evidence type="ECO:0000313" key="4">
    <source>
        <dbReference type="Proteomes" id="UP000095552"/>
    </source>
</evidence>
<dbReference type="OrthoDB" id="6313827at2"/>
<keyword evidence="2" id="KW-0812">Transmembrane</keyword>
<dbReference type="CDD" id="cd04793">
    <property type="entry name" value="LanC"/>
    <property type="match status" value="1"/>
</dbReference>
<dbReference type="STRING" id="1563681.BFP71_04375"/>
<reference evidence="3 4" key="1">
    <citation type="submission" date="2016-08" db="EMBL/GenBank/DDBJ databases">
        <title>Draft genome of Fabibacter sp. strain SK-8.</title>
        <authorList>
            <person name="Wong S.-K."/>
            <person name="Hamasaki K."/>
            <person name="Yoshizawa S."/>
        </authorList>
    </citation>
    <scope>NUCLEOTIDE SEQUENCE [LARGE SCALE GENOMIC DNA]</scope>
    <source>
        <strain evidence="3 4">SK-8</strain>
    </source>
</reference>
<accession>A0A1E5T6H1</accession>
<evidence type="ECO:0000256" key="2">
    <source>
        <dbReference type="SAM" id="Phobius"/>
    </source>
</evidence>
<feature type="binding site" evidence="1">
    <location>
        <position position="263"/>
    </location>
    <ligand>
        <name>Zn(2+)</name>
        <dbReference type="ChEBI" id="CHEBI:29105"/>
    </ligand>
</feature>
<dbReference type="SMART" id="SM01260">
    <property type="entry name" value="LANC_like"/>
    <property type="match status" value="1"/>
</dbReference>
<dbReference type="PANTHER" id="PTHR12736">
    <property type="entry name" value="LANC-LIKE PROTEIN"/>
    <property type="match status" value="1"/>
</dbReference>
<dbReference type="SUPFAM" id="SSF158745">
    <property type="entry name" value="LanC-like"/>
    <property type="match status" value="1"/>
</dbReference>
<gene>
    <name evidence="3" type="ORF">BFP71_04375</name>
</gene>
<feature type="binding site" evidence="1">
    <location>
        <position position="313"/>
    </location>
    <ligand>
        <name>Zn(2+)</name>
        <dbReference type="ChEBI" id="CHEBI:29105"/>
    </ligand>
</feature>
<dbReference type="GO" id="GO:0031179">
    <property type="term" value="P:peptide modification"/>
    <property type="evidence" value="ECO:0007669"/>
    <property type="project" value="InterPro"/>
</dbReference>
<dbReference type="Gene3D" id="1.50.10.20">
    <property type="match status" value="1"/>
</dbReference>
<comment type="caution">
    <text evidence="3">The sequence shown here is derived from an EMBL/GenBank/DDBJ whole genome shotgun (WGS) entry which is preliminary data.</text>
</comment>
<dbReference type="Pfam" id="PF05147">
    <property type="entry name" value="LANC_like"/>
    <property type="match status" value="1"/>
</dbReference>
<evidence type="ECO:0000256" key="1">
    <source>
        <dbReference type="PIRSR" id="PIRSR607822-1"/>
    </source>
</evidence>
<dbReference type="GO" id="GO:0046872">
    <property type="term" value="F:metal ion binding"/>
    <property type="evidence" value="ECO:0007669"/>
    <property type="project" value="UniProtKB-KW"/>
</dbReference>
<evidence type="ECO:0008006" key="5">
    <source>
        <dbReference type="Google" id="ProtNLM"/>
    </source>
</evidence>
<sequence length="403" mass="45594">MLQKKDLEKKLEEIAQALETKQMESPHLGVLAGISGVAMFFFYYAKYKRDNHYGTVGNRVLEECLNRISNGYSFPTYCTGIAGVGWVFEHLSENNFIEIKNDKLLPDIEDHLYHKMKERISIGHYDFLHGAIGYGVYFLKRYKNTQSEKLKIKYEAYLKELLEGLKETSEKDKSGIKWSSEIKKGQSPEIVYNLSLSHGMSSIVNFLARTYEFDEFQSLAYPLLKGSISYILSQEKSIEHSLFPSTISKNSKTVPVESRLSWCYGDLGVGLSLHKASQILKDQELSEDASRILLHSTNRKGLKACGVVDASPCHGAFGLAQIYGTMFKLTKLKALGKATDYWVSEGLKLAIYKDGYAGFKQQRWNDSPVNEVNLLEGIAGIGLCIISYLSDFEPNWEESLMIK</sequence>
<protein>
    <recommendedName>
        <fullName evidence="5">Lantibiotic biosynthesis protein</fullName>
    </recommendedName>
</protein>
<dbReference type="EMBL" id="MDGQ01000003">
    <property type="protein sequence ID" value="OEK06897.1"/>
    <property type="molecule type" value="Genomic_DNA"/>
</dbReference>
<organism evidence="3 4">
    <name type="scientific">Roseivirga misakiensis</name>
    <dbReference type="NCBI Taxonomy" id="1563681"/>
    <lineage>
        <taxon>Bacteria</taxon>
        <taxon>Pseudomonadati</taxon>
        <taxon>Bacteroidota</taxon>
        <taxon>Cytophagia</taxon>
        <taxon>Cytophagales</taxon>
        <taxon>Roseivirgaceae</taxon>
        <taxon>Roseivirga</taxon>
    </lineage>
</organism>
<keyword evidence="2" id="KW-0472">Membrane</keyword>
<dbReference type="RefSeq" id="WP_069834209.1">
    <property type="nucleotide sequence ID" value="NZ_MDGQ01000003.1"/>
</dbReference>
<dbReference type="PRINTS" id="PR01950">
    <property type="entry name" value="LANCSUPER"/>
</dbReference>
<name>A0A1E5T6H1_9BACT</name>
<feature type="binding site" evidence="1">
    <location>
        <position position="314"/>
    </location>
    <ligand>
        <name>Zn(2+)</name>
        <dbReference type="ChEBI" id="CHEBI:29105"/>
    </ligand>
</feature>
<keyword evidence="2" id="KW-1133">Transmembrane helix</keyword>
<proteinExistence type="predicted"/>
<dbReference type="InterPro" id="IPR033889">
    <property type="entry name" value="LanC"/>
</dbReference>
<dbReference type="PANTHER" id="PTHR12736:SF7">
    <property type="entry name" value="LANC-LIKE PROTEIN 3"/>
    <property type="match status" value="1"/>
</dbReference>
<keyword evidence="1" id="KW-0862">Zinc</keyword>
<keyword evidence="1" id="KW-0479">Metal-binding</keyword>